<comment type="caution">
    <text evidence="3">The sequence shown here is derived from an EMBL/GenBank/DDBJ whole genome shotgun (WGS) entry which is preliminary data.</text>
</comment>
<keyword evidence="1" id="KW-0175">Coiled coil</keyword>
<evidence type="ECO:0000313" key="3">
    <source>
        <dbReference type="EMBL" id="MBM3276389.1"/>
    </source>
</evidence>
<evidence type="ECO:0000256" key="2">
    <source>
        <dbReference type="SAM" id="MobiDB-lite"/>
    </source>
</evidence>
<name>A0A937X933_9BACT</name>
<dbReference type="AlphaFoldDB" id="A0A937X933"/>
<protein>
    <submittedName>
        <fullName evidence="3">Uncharacterized protein</fullName>
    </submittedName>
</protein>
<evidence type="ECO:0000256" key="1">
    <source>
        <dbReference type="SAM" id="Coils"/>
    </source>
</evidence>
<gene>
    <name evidence="3" type="ORF">FJZ00_14640</name>
</gene>
<feature type="coiled-coil region" evidence="1">
    <location>
        <begin position="40"/>
        <end position="74"/>
    </location>
</feature>
<reference evidence="3 4" key="1">
    <citation type="submission" date="2019-03" db="EMBL/GenBank/DDBJ databases">
        <title>Lake Tanganyika Metagenome-Assembled Genomes (MAGs).</title>
        <authorList>
            <person name="Tran P."/>
        </authorList>
    </citation>
    <scope>NUCLEOTIDE SEQUENCE [LARGE SCALE GENOMIC DNA]</scope>
    <source>
        <strain evidence="3">K_DeepCast_65m_m2_236</strain>
    </source>
</reference>
<dbReference type="EMBL" id="VGJX01001001">
    <property type="protein sequence ID" value="MBM3276389.1"/>
    <property type="molecule type" value="Genomic_DNA"/>
</dbReference>
<evidence type="ECO:0000313" key="4">
    <source>
        <dbReference type="Proteomes" id="UP000703893"/>
    </source>
</evidence>
<feature type="compositionally biased region" description="Low complexity" evidence="2">
    <location>
        <begin position="18"/>
        <end position="37"/>
    </location>
</feature>
<dbReference type="Proteomes" id="UP000703893">
    <property type="component" value="Unassembled WGS sequence"/>
</dbReference>
<organism evidence="3 4">
    <name type="scientific">Candidatus Tanganyikabacteria bacterium</name>
    <dbReference type="NCBI Taxonomy" id="2961651"/>
    <lineage>
        <taxon>Bacteria</taxon>
        <taxon>Bacillati</taxon>
        <taxon>Candidatus Sericytochromatia</taxon>
        <taxon>Candidatus Tanganyikabacteria</taxon>
    </lineage>
</organism>
<sequence length="89" mass="9717">MKDRQLPDADEGVVVPFAPKSSAASRRRAPAPIRTAPQGRETVEDLLSTLRGRREKLQERLGLLGLAIDKLEDQVATKRQLSVMPGAVS</sequence>
<proteinExistence type="predicted"/>
<accession>A0A937X933</accession>
<feature type="region of interest" description="Disordered" evidence="2">
    <location>
        <begin position="1"/>
        <end position="40"/>
    </location>
</feature>